<sequence>MNTRSVNSAAGVILAAMQQNRTPAGIALALESAGLLMSPEAAADLASVSSDAVQVAERAVGELKREHGISGGLQRLLDKAYDDLTGANLSLYEEELETARLRLALRSAQRGRREARARVAALLAERHATNEALADVTVAQRAADRLTRLLTPTQALREPEPGVAP</sequence>
<gene>
    <name evidence="1" type="ORF">L0F81_25175</name>
</gene>
<comment type="caution">
    <text evidence="1">The sequence shown here is derived from an EMBL/GenBank/DDBJ whole genome shotgun (WGS) entry which is preliminary data.</text>
</comment>
<evidence type="ECO:0008006" key="3">
    <source>
        <dbReference type="Google" id="ProtNLM"/>
    </source>
</evidence>
<proteinExistence type="predicted"/>
<dbReference type="RefSeq" id="WP_086699123.1">
    <property type="nucleotide sequence ID" value="NZ_JAKKZF010000111.1"/>
</dbReference>
<dbReference type="Proteomes" id="UP001299012">
    <property type="component" value="Unassembled WGS sequence"/>
</dbReference>
<organism evidence="1 2">
    <name type="scientific">Streptomyces tricolor</name>
    <dbReference type="NCBI Taxonomy" id="68277"/>
    <lineage>
        <taxon>Bacteria</taxon>
        <taxon>Bacillati</taxon>
        <taxon>Actinomycetota</taxon>
        <taxon>Actinomycetes</taxon>
        <taxon>Kitasatosporales</taxon>
        <taxon>Streptomycetaceae</taxon>
        <taxon>Streptomyces</taxon>
        <taxon>Streptomyces violaceoruber group</taxon>
    </lineage>
</organism>
<accession>A0ABS9JLW4</accession>
<name>A0ABS9JLW4_9ACTN</name>
<protein>
    <recommendedName>
        <fullName evidence="3">ANTAR domain-containing protein</fullName>
    </recommendedName>
</protein>
<reference evidence="1 2" key="1">
    <citation type="submission" date="2022-01" db="EMBL/GenBank/DDBJ databases">
        <title>Draft Genome Sequences of Seven Type Strains of the Genus Streptomyces.</title>
        <authorList>
            <person name="Aziz S."/>
            <person name="Coretto E."/>
            <person name="Chronakova A."/>
            <person name="Sproer C."/>
            <person name="Huber K."/>
            <person name="Nouioui I."/>
            <person name="Gross H."/>
        </authorList>
    </citation>
    <scope>NUCLEOTIDE SEQUENCE [LARGE SCALE GENOMIC DNA]</scope>
    <source>
        <strain evidence="1 2">DSM 41685</strain>
    </source>
</reference>
<evidence type="ECO:0000313" key="1">
    <source>
        <dbReference type="EMBL" id="MCG0066535.1"/>
    </source>
</evidence>
<keyword evidence="2" id="KW-1185">Reference proteome</keyword>
<evidence type="ECO:0000313" key="2">
    <source>
        <dbReference type="Proteomes" id="UP001299012"/>
    </source>
</evidence>
<dbReference type="EMBL" id="JAKKZF010000111">
    <property type="protein sequence ID" value="MCG0066535.1"/>
    <property type="molecule type" value="Genomic_DNA"/>
</dbReference>